<protein>
    <submittedName>
        <fullName evidence="2">Pimeloyl-ACP methyl ester carboxylesterase</fullName>
    </submittedName>
</protein>
<proteinExistence type="predicted"/>
<dbReference type="AlphaFoldDB" id="A0A2T0MR80"/>
<gene>
    <name evidence="2" type="ORF">B0I32_116136</name>
</gene>
<keyword evidence="3" id="KW-1185">Reference proteome</keyword>
<dbReference type="EMBL" id="PVNG01000016">
    <property type="protein sequence ID" value="PRX60745.1"/>
    <property type="molecule type" value="Genomic_DNA"/>
</dbReference>
<dbReference type="InterPro" id="IPR029058">
    <property type="entry name" value="AB_hydrolase_fold"/>
</dbReference>
<evidence type="ECO:0000313" key="2">
    <source>
        <dbReference type="EMBL" id="PRX60745.1"/>
    </source>
</evidence>
<dbReference type="PANTHER" id="PTHR43798:SF33">
    <property type="entry name" value="HYDROLASE, PUTATIVE (AFU_ORTHOLOGUE AFUA_2G14860)-RELATED"/>
    <property type="match status" value="1"/>
</dbReference>
<feature type="domain" description="AB hydrolase-1" evidence="1">
    <location>
        <begin position="3"/>
        <end position="235"/>
    </location>
</feature>
<accession>A0A2T0MR80</accession>
<dbReference type="OrthoDB" id="5431692at2"/>
<evidence type="ECO:0000313" key="3">
    <source>
        <dbReference type="Proteomes" id="UP000238312"/>
    </source>
</evidence>
<reference evidence="2 3" key="1">
    <citation type="submission" date="2018-03" db="EMBL/GenBank/DDBJ databases">
        <title>Genomic Encyclopedia of Type Strains, Phase III (KMG-III): the genomes of soil and plant-associated and newly described type strains.</title>
        <authorList>
            <person name="Whitman W."/>
        </authorList>
    </citation>
    <scope>NUCLEOTIDE SEQUENCE [LARGE SCALE GENOMIC DNA]</scope>
    <source>
        <strain evidence="2 3">CGMCC 4.7104</strain>
    </source>
</reference>
<sequence>MTVVLVHGVPETSAVWDPLRAVLRRDDVRVLGLPGFGRPRPEGFTATKEEYVAWLTAELEDLAGQDVDLVGHDWGGGLVVRLVSLRPDLVRSWVTDAAGLGHADFRWHDLARLWQTPGAGEQFFERRRGLPVEELALPYEGFGVPREHALAMVAEADEVMAGSILALYRSAVDVGREWSPAFAGVPVPGLVLVASEDPFLDGDAARAAAARAGAAVAELPGLGHWWLLQDPAAGAARLEEFWNSLAQ</sequence>
<dbReference type="SUPFAM" id="SSF53474">
    <property type="entry name" value="alpha/beta-Hydrolases"/>
    <property type="match status" value="1"/>
</dbReference>
<name>A0A2T0MR80_9ACTN</name>
<dbReference type="Proteomes" id="UP000238312">
    <property type="component" value="Unassembled WGS sequence"/>
</dbReference>
<dbReference type="GO" id="GO:0016020">
    <property type="term" value="C:membrane"/>
    <property type="evidence" value="ECO:0007669"/>
    <property type="project" value="TreeGrafter"/>
</dbReference>
<dbReference type="InterPro" id="IPR050266">
    <property type="entry name" value="AB_hydrolase_sf"/>
</dbReference>
<organism evidence="2 3">
    <name type="scientific">Nonomuraea fuscirosea</name>
    <dbReference type="NCBI Taxonomy" id="1291556"/>
    <lineage>
        <taxon>Bacteria</taxon>
        <taxon>Bacillati</taxon>
        <taxon>Actinomycetota</taxon>
        <taxon>Actinomycetes</taxon>
        <taxon>Streptosporangiales</taxon>
        <taxon>Streptosporangiaceae</taxon>
        <taxon>Nonomuraea</taxon>
    </lineage>
</organism>
<dbReference type="Pfam" id="PF12697">
    <property type="entry name" value="Abhydrolase_6"/>
    <property type="match status" value="1"/>
</dbReference>
<dbReference type="RefSeq" id="WP_106246890.1">
    <property type="nucleotide sequence ID" value="NZ_PVNG01000016.1"/>
</dbReference>
<dbReference type="InterPro" id="IPR000073">
    <property type="entry name" value="AB_hydrolase_1"/>
</dbReference>
<dbReference type="GO" id="GO:0003824">
    <property type="term" value="F:catalytic activity"/>
    <property type="evidence" value="ECO:0007669"/>
    <property type="project" value="UniProtKB-ARBA"/>
</dbReference>
<comment type="caution">
    <text evidence="2">The sequence shown here is derived from an EMBL/GenBank/DDBJ whole genome shotgun (WGS) entry which is preliminary data.</text>
</comment>
<evidence type="ECO:0000259" key="1">
    <source>
        <dbReference type="Pfam" id="PF12697"/>
    </source>
</evidence>
<dbReference type="PANTHER" id="PTHR43798">
    <property type="entry name" value="MONOACYLGLYCEROL LIPASE"/>
    <property type="match status" value="1"/>
</dbReference>
<dbReference type="Gene3D" id="3.40.50.1820">
    <property type="entry name" value="alpha/beta hydrolase"/>
    <property type="match status" value="1"/>
</dbReference>